<name>A0A2Z2MI84_9EURY</name>
<reference evidence="1 2" key="1">
    <citation type="submission" date="2016-04" db="EMBL/GenBank/DDBJ databases">
        <title>Complete genome sequence of Thermococcus barossii type strain SHCK-94.</title>
        <authorList>
            <person name="Oger P.M."/>
        </authorList>
    </citation>
    <scope>NUCLEOTIDE SEQUENCE [LARGE SCALE GENOMIC DNA]</scope>
    <source>
        <strain evidence="1 2">SHCK-94</strain>
    </source>
</reference>
<organism evidence="1 2">
    <name type="scientific">Thermococcus barossii</name>
    <dbReference type="NCBI Taxonomy" id="54077"/>
    <lineage>
        <taxon>Archaea</taxon>
        <taxon>Methanobacteriati</taxon>
        <taxon>Methanobacteriota</taxon>
        <taxon>Thermococci</taxon>
        <taxon>Thermococcales</taxon>
        <taxon>Thermococcaceae</taxon>
        <taxon>Thermococcus</taxon>
    </lineage>
</organism>
<sequence>MKSIGGIWLISLIVGMSLSMAVSSKPVMAVSNDPYQAFWEILNREAELVVQFNETGNASLAVELIQNSFLGAENAANISALIWQSLDELKTSGIKTYYTAQELREMAQNISQNGLPEETVQALKSQGWTDEQIQALEDYIAQNADNINEDFNMTAFLEDFSLAFIDVAFKYNHYESWTLEKWKWSQPAEPPQATNNEMVNPILAKEWVEFYRAYLSGDYNNMKSKVYRLKGSMYKLLSNEKRNCTLTFLRDGNLVTQRGIIKGINHTTNGSLVFTTLVTSSKGKYIIWNVTTYYWPDALYAYELSSNILALVTAIESGNENDELVSILNQKVAELKDTMKVLIIENKVLKNPIRDDPIRPIEPIYPINPKLPAQPVSSLHTSGDGSVETNHIPTEILNEALNTEDNTGQLKITEVKVIVDKNLPGKVEYHVKVLFKAENNAVNNIRIDVEDRTTGDSDSGTLSFLNSGESYIWNSKKFTLTHNMEGELIVSGKVEITYTPSCGDVPLSKNHETLSTSPNCQERTITREYSSTINLESPVDWNKVRIRIEASKESVTAGESVTYRVVVENGNSVPLDDVEYSISIPFSPTNSRTYSDTVNVPANGEKTLLEQTVTYEDASTYVAHASIYWNGHSKTTSKSVTVTSGTLTITCVDISPATPTHGDTVSFDVSVRNPISRSRIVTVKLFIDGVEKSSKTITIGGGSSKEVTLTWAARAGEHDWRIEAWEDGKLEDSRSGTIRVISESDPCPEGEYWTAWLGVSPTEMVGEGKVHVKVMASYCSALPDVGGDTIDLLYLGGSVYLDGREIHSFDTNANGNYLLVGKTRVIDEFDWPVSVGNHNITLKIKNTGGLLDYIKTKTDSVSVRGLPLEYPLELTEISCGNLNFNFEASNYYTQGNYVSPLECTLKFRNIESARIYVKELSTEISVSPPNLEEVIQDHIAVPVNENVNPGEIIPIQIRGKALTTDRQMLLRVDRTTATLYLDYTIDGIINGVSKIVAKGVTQSTIGINVDTKTVWADYGYDTVTIFISFVKITKATKIAKITKTAGKLGGVLTFLDKFVNDIPNIPKNIVLEIISNV</sequence>
<dbReference type="OrthoDB" id="102331at2157"/>
<dbReference type="GeneID" id="33327045"/>
<evidence type="ECO:0008006" key="3">
    <source>
        <dbReference type="Google" id="ProtNLM"/>
    </source>
</evidence>
<dbReference type="KEGG" id="tbs:A3L01_09665"/>
<dbReference type="InterPro" id="IPR013783">
    <property type="entry name" value="Ig-like_fold"/>
</dbReference>
<dbReference type="Gene3D" id="2.60.40.10">
    <property type="entry name" value="Immunoglobulins"/>
    <property type="match status" value="1"/>
</dbReference>
<dbReference type="EMBL" id="CP015101">
    <property type="protein sequence ID" value="ASJ05616.1"/>
    <property type="molecule type" value="Genomic_DNA"/>
</dbReference>
<proteinExistence type="predicted"/>
<keyword evidence="2" id="KW-1185">Reference proteome</keyword>
<evidence type="ECO:0000313" key="2">
    <source>
        <dbReference type="Proteomes" id="UP000250272"/>
    </source>
</evidence>
<dbReference type="RefSeq" id="WP_088865610.1">
    <property type="nucleotide sequence ID" value="NZ_CP015101.1"/>
</dbReference>
<gene>
    <name evidence="1" type="ORF">A3L01_09665</name>
</gene>
<evidence type="ECO:0000313" key="1">
    <source>
        <dbReference type="EMBL" id="ASJ05616.1"/>
    </source>
</evidence>
<dbReference type="Proteomes" id="UP000250272">
    <property type="component" value="Chromosome"/>
</dbReference>
<accession>A0A2Z2MI84</accession>
<protein>
    <recommendedName>
        <fullName evidence="3">DUF11 domain-containing protein</fullName>
    </recommendedName>
</protein>
<dbReference type="AlphaFoldDB" id="A0A2Z2MI84"/>